<dbReference type="FunFam" id="3.40.50.150:FF:000236">
    <property type="entry name" value="S-adenosyl-L-methionine-dependent methyltransferases superfamily protein"/>
    <property type="match status" value="1"/>
</dbReference>
<organism evidence="4 5">
    <name type="scientific">Theobroma cacao</name>
    <name type="common">Cacao</name>
    <name type="synonym">Cocoa</name>
    <dbReference type="NCBI Taxonomy" id="3641"/>
    <lineage>
        <taxon>Eukaryota</taxon>
        <taxon>Viridiplantae</taxon>
        <taxon>Streptophyta</taxon>
        <taxon>Embryophyta</taxon>
        <taxon>Tracheophyta</taxon>
        <taxon>Spermatophyta</taxon>
        <taxon>Magnoliopsida</taxon>
        <taxon>eudicotyledons</taxon>
        <taxon>Gunneridae</taxon>
        <taxon>Pentapetalae</taxon>
        <taxon>rosids</taxon>
        <taxon>malvids</taxon>
        <taxon>Malvales</taxon>
        <taxon>Malvaceae</taxon>
        <taxon>Byttnerioideae</taxon>
        <taxon>Theobroma</taxon>
    </lineage>
</organism>
<protein>
    <submittedName>
        <fullName evidence="4">S-adenosyl-L-methionine-dependent methyltransferases superfamily protein isoform 1</fullName>
    </submittedName>
</protein>
<dbReference type="InterPro" id="IPR051419">
    <property type="entry name" value="Lys/N-term_MeTrsfase_sf"/>
</dbReference>
<accession>A0A061EUG4</accession>
<evidence type="ECO:0000313" key="5">
    <source>
        <dbReference type="Proteomes" id="UP000026915"/>
    </source>
</evidence>
<evidence type="ECO:0000256" key="2">
    <source>
        <dbReference type="ARBA" id="ARBA00022603"/>
    </source>
</evidence>
<dbReference type="FunCoup" id="A0A061EUG4">
    <property type="interactions" value="860"/>
</dbReference>
<dbReference type="Gramene" id="EOY08690">
    <property type="protein sequence ID" value="EOY08690"/>
    <property type="gene ID" value="TCM_023744"/>
</dbReference>
<keyword evidence="2 4" id="KW-0489">Methyltransferase</keyword>
<dbReference type="PANTHER" id="PTHR12176">
    <property type="entry name" value="SAM-DEPENDENT METHYLTRANSFERASE SUPERFAMILY PROTEIN"/>
    <property type="match status" value="1"/>
</dbReference>
<dbReference type="GO" id="GO:0008168">
    <property type="term" value="F:methyltransferase activity"/>
    <property type="evidence" value="ECO:0007669"/>
    <property type="project" value="UniProtKB-KW"/>
</dbReference>
<dbReference type="eggNOG" id="ENOG502QWNY">
    <property type="taxonomic scope" value="Eukaryota"/>
</dbReference>
<dbReference type="PANTHER" id="PTHR12176:SF76">
    <property type="entry name" value="S-ADENOSYL-L-METHIONINE-DEPENDENT METHYLTRANSFERASES SUPERFAMILY PROTEIN"/>
    <property type="match status" value="1"/>
</dbReference>
<keyword evidence="5" id="KW-1185">Reference proteome</keyword>
<dbReference type="SUPFAM" id="SSF53335">
    <property type="entry name" value="S-adenosyl-L-methionine-dependent methyltransferases"/>
    <property type="match status" value="1"/>
</dbReference>
<dbReference type="AlphaFoldDB" id="A0A061EUG4"/>
<dbReference type="InterPro" id="IPR029063">
    <property type="entry name" value="SAM-dependent_MTases_sf"/>
</dbReference>
<evidence type="ECO:0000256" key="1">
    <source>
        <dbReference type="ARBA" id="ARBA00008361"/>
    </source>
</evidence>
<dbReference type="EMBL" id="CM001883">
    <property type="protein sequence ID" value="EOY08690.1"/>
    <property type="molecule type" value="Genomic_DNA"/>
</dbReference>
<gene>
    <name evidence="4" type="ORF">TCM_023744</name>
</gene>
<dbReference type="InParanoid" id="A0A061EUG4"/>
<dbReference type="Gene3D" id="3.40.50.150">
    <property type="entry name" value="Vaccinia Virus protein VP39"/>
    <property type="match status" value="1"/>
</dbReference>
<sequence length="316" mass="35103">MLWVSLGVKFTPIASPLTREGHRRGLFLPLSPSAARSSSTCRPCRCTKSEEETFQVLTAVKTRYNDILVVDTPKSRMLLLDSTHNVHSILQKGDEKWTGSYWDEFASLPPIVPEGPIAIYGLGGGTAAHLMLDVWPSLQLEGWEIDEILIDKAREYFELSNLERCNEVGGRLQVHIDDAFSPIQNPPKGYAGIIIDLFSDGKVLSQLQEVEIWLKLSDRLMPDGRLMVNCGGVSESSTDGKTHHQSMDDTWIQNSTIKALATAFPGQVHWKRTPESQGQNYLALTGPLPDLTSWSATVPGCLSEAVKQWRTCKPFP</sequence>
<keyword evidence="3" id="KW-0808">Transferase</keyword>
<dbReference type="HOGENOM" id="CLU_053055_2_0_1"/>
<proteinExistence type="inferred from homology"/>
<evidence type="ECO:0000313" key="4">
    <source>
        <dbReference type="EMBL" id="EOY08690.1"/>
    </source>
</evidence>
<dbReference type="GO" id="GO:0032259">
    <property type="term" value="P:methylation"/>
    <property type="evidence" value="ECO:0007669"/>
    <property type="project" value="UniProtKB-KW"/>
</dbReference>
<evidence type="ECO:0000256" key="3">
    <source>
        <dbReference type="ARBA" id="ARBA00022679"/>
    </source>
</evidence>
<dbReference type="Proteomes" id="UP000026915">
    <property type="component" value="Chromosome 5"/>
</dbReference>
<name>A0A061EUG4_THECC</name>
<comment type="similarity">
    <text evidence="1">Belongs to the methyltransferase superfamily.</text>
</comment>
<dbReference type="OMA" id="VKQWRPC"/>
<reference evidence="4 5" key="1">
    <citation type="journal article" date="2013" name="Genome Biol.">
        <title>The genome sequence of the most widely cultivated cacao type and its use to identify candidate genes regulating pod color.</title>
        <authorList>
            <person name="Motamayor J.C."/>
            <person name="Mockaitis K."/>
            <person name="Schmutz J."/>
            <person name="Haiminen N."/>
            <person name="Iii D.L."/>
            <person name="Cornejo O."/>
            <person name="Findley S.D."/>
            <person name="Zheng P."/>
            <person name="Utro F."/>
            <person name="Royaert S."/>
            <person name="Saski C."/>
            <person name="Jenkins J."/>
            <person name="Podicheti R."/>
            <person name="Zhao M."/>
            <person name="Scheffler B.E."/>
            <person name="Stack J.C."/>
            <person name="Feltus F.A."/>
            <person name="Mustiga G.M."/>
            <person name="Amores F."/>
            <person name="Phillips W."/>
            <person name="Marelli J.P."/>
            <person name="May G.D."/>
            <person name="Shapiro H."/>
            <person name="Ma J."/>
            <person name="Bustamante C.D."/>
            <person name="Schnell R.J."/>
            <person name="Main D."/>
            <person name="Gilbert D."/>
            <person name="Parida L."/>
            <person name="Kuhn D.N."/>
        </authorList>
    </citation>
    <scope>NUCLEOTIDE SEQUENCE [LARGE SCALE GENOMIC DNA]</scope>
    <source>
        <strain evidence="5">cv. Matina 1-6</strain>
    </source>
</reference>